<dbReference type="GO" id="GO:0005634">
    <property type="term" value="C:nucleus"/>
    <property type="evidence" value="ECO:0007669"/>
    <property type="project" value="UniProtKB-SubCell"/>
</dbReference>
<protein>
    <submittedName>
        <fullName evidence="8">Glia maturation factor gamma</fullName>
    </submittedName>
</protein>
<evidence type="ECO:0000256" key="5">
    <source>
        <dbReference type="ARBA" id="ARBA00023242"/>
    </source>
</evidence>
<dbReference type="Pfam" id="PF00241">
    <property type="entry name" value="Cofilin_ADF"/>
    <property type="match status" value="1"/>
</dbReference>
<comment type="similarity">
    <text evidence="3 6">Belongs to the actin-binding proteins ADF family. GMF subfamily.</text>
</comment>
<dbReference type="PANTHER" id="PTHR11249:SF2">
    <property type="entry name" value="GLIA MATURATION FACTOR"/>
    <property type="match status" value="1"/>
</dbReference>
<proteinExistence type="inferred from homology"/>
<comment type="caution">
    <text evidence="8">The sequence shown here is derived from an EMBL/GenBank/DDBJ whole genome shotgun (WGS) entry which is preliminary data.</text>
</comment>
<dbReference type="InterPro" id="IPR011171">
    <property type="entry name" value="GMF"/>
</dbReference>
<dbReference type="InterPro" id="IPR029006">
    <property type="entry name" value="ADF-H/Gelsolin-like_dom_sf"/>
</dbReference>
<evidence type="ECO:0000256" key="3">
    <source>
        <dbReference type="ARBA" id="ARBA00010055"/>
    </source>
</evidence>
<keyword evidence="4" id="KW-0963">Cytoplasm</keyword>
<dbReference type="GO" id="GO:0071933">
    <property type="term" value="F:Arp2/3 complex binding"/>
    <property type="evidence" value="ECO:0007669"/>
    <property type="project" value="InterPro"/>
</dbReference>
<dbReference type="FunFam" id="3.40.20.10:FF:000026">
    <property type="entry name" value="Glia maturation factor"/>
    <property type="match status" value="1"/>
</dbReference>
<keyword evidence="9" id="KW-1185">Reference proteome</keyword>
<evidence type="ECO:0000256" key="4">
    <source>
        <dbReference type="ARBA" id="ARBA00022490"/>
    </source>
</evidence>
<gene>
    <name evidence="8" type="ORF">ElyMa_000441600</name>
</gene>
<dbReference type="CDD" id="cd11283">
    <property type="entry name" value="ADF_GMF-beta_like"/>
    <property type="match status" value="1"/>
</dbReference>
<dbReference type="GO" id="GO:0030864">
    <property type="term" value="C:cortical actin cytoskeleton"/>
    <property type="evidence" value="ECO:0007669"/>
    <property type="project" value="TreeGrafter"/>
</dbReference>
<dbReference type="GO" id="GO:0003779">
    <property type="term" value="F:actin binding"/>
    <property type="evidence" value="ECO:0007669"/>
    <property type="project" value="InterPro"/>
</dbReference>
<dbReference type="SMART" id="SM00102">
    <property type="entry name" value="ADF"/>
    <property type="match status" value="1"/>
</dbReference>
<comment type="subcellular location">
    <subcellularLocation>
        <location evidence="2">Cytoplasm</location>
    </subcellularLocation>
    <subcellularLocation>
        <location evidence="1">Nucleus</location>
    </subcellularLocation>
</comment>
<dbReference type="AlphaFoldDB" id="A0AAV4FQ20"/>
<dbReference type="SUPFAM" id="SSF55753">
    <property type="entry name" value="Actin depolymerizing proteins"/>
    <property type="match status" value="1"/>
</dbReference>
<evidence type="ECO:0000259" key="7">
    <source>
        <dbReference type="PROSITE" id="PS51263"/>
    </source>
</evidence>
<evidence type="ECO:0000256" key="6">
    <source>
        <dbReference type="PIRNR" id="PIRNR001788"/>
    </source>
</evidence>
<feature type="domain" description="ADF-H" evidence="7">
    <location>
        <begin position="4"/>
        <end position="136"/>
    </location>
</feature>
<evidence type="ECO:0000313" key="9">
    <source>
        <dbReference type="Proteomes" id="UP000762676"/>
    </source>
</evidence>
<sequence length="136" mass="15565">MATNLKICEVAEDVVEMIKKFRFRKVKNIAAIVLKIDKASQKIILDEEYEDIQISDLVEELPPQQPRYICLSYVINHPDGRVSYPLIFIFLSPQGCHPEQQMMYAGSKSTIAKGFPKVLELRSVDEFTDEAIKGLF</sequence>
<dbReference type="PROSITE" id="PS51263">
    <property type="entry name" value="ADF_H"/>
    <property type="match status" value="1"/>
</dbReference>
<name>A0AAV4FQ20_9GAST</name>
<dbReference type="EMBL" id="BMAT01000870">
    <property type="protein sequence ID" value="GFR74910.1"/>
    <property type="molecule type" value="Genomic_DNA"/>
</dbReference>
<evidence type="ECO:0000256" key="1">
    <source>
        <dbReference type="ARBA" id="ARBA00004123"/>
    </source>
</evidence>
<evidence type="ECO:0000256" key="2">
    <source>
        <dbReference type="ARBA" id="ARBA00004496"/>
    </source>
</evidence>
<accession>A0AAV4FQ20</accession>
<organism evidence="8 9">
    <name type="scientific">Elysia marginata</name>
    <dbReference type="NCBI Taxonomy" id="1093978"/>
    <lineage>
        <taxon>Eukaryota</taxon>
        <taxon>Metazoa</taxon>
        <taxon>Spiralia</taxon>
        <taxon>Lophotrochozoa</taxon>
        <taxon>Mollusca</taxon>
        <taxon>Gastropoda</taxon>
        <taxon>Heterobranchia</taxon>
        <taxon>Euthyneura</taxon>
        <taxon>Panpulmonata</taxon>
        <taxon>Sacoglossa</taxon>
        <taxon>Placobranchoidea</taxon>
        <taxon>Plakobranchidae</taxon>
        <taxon>Elysia</taxon>
    </lineage>
</organism>
<keyword evidence="5" id="KW-0539">Nucleus</keyword>
<dbReference type="Proteomes" id="UP000762676">
    <property type="component" value="Unassembled WGS sequence"/>
</dbReference>
<dbReference type="GO" id="GO:0034316">
    <property type="term" value="P:negative regulation of Arp2/3 complex-mediated actin nucleation"/>
    <property type="evidence" value="ECO:0007669"/>
    <property type="project" value="TreeGrafter"/>
</dbReference>
<dbReference type="PANTHER" id="PTHR11249">
    <property type="entry name" value="GLIAL FACTOR NATURATION FACTOR"/>
    <property type="match status" value="1"/>
</dbReference>
<reference evidence="8 9" key="1">
    <citation type="journal article" date="2021" name="Elife">
        <title>Chloroplast acquisition without the gene transfer in kleptoplastic sea slugs, Plakobranchus ocellatus.</title>
        <authorList>
            <person name="Maeda T."/>
            <person name="Takahashi S."/>
            <person name="Yoshida T."/>
            <person name="Shimamura S."/>
            <person name="Takaki Y."/>
            <person name="Nagai Y."/>
            <person name="Toyoda A."/>
            <person name="Suzuki Y."/>
            <person name="Arimoto A."/>
            <person name="Ishii H."/>
            <person name="Satoh N."/>
            <person name="Nishiyama T."/>
            <person name="Hasebe M."/>
            <person name="Maruyama T."/>
            <person name="Minagawa J."/>
            <person name="Obokata J."/>
            <person name="Shigenobu S."/>
        </authorList>
    </citation>
    <scope>NUCLEOTIDE SEQUENCE [LARGE SCALE GENOMIC DNA]</scope>
</reference>
<dbReference type="GO" id="GO:0071846">
    <property type="term" value="P:actin filament debranching"/>
    <property type="evidence" value="ECO:0007669"/>
    <property type="project" value="InterPro"/>
</dbReference>
<dbReference type="Gene3D" id="3.40.20.10">
    <property type="entry name" value="Severin"/>
    <property type="match status" value="1"/>
</dbReference>
<evidence type="ECO:0000313" key="8">
    <source>
        <dbReference type="EMBL" id="GFR74910.1"/>
    </source>
</evidence>
<dbReference type="PIRSF" id="PIRSF001788">
    <property type="entry name" value="GMF-beta"/>
    <property type="match status" value="1"/>
</dbReference>
<dbReference type="InterPro" id="IPR002108">
    <property type="entry name" value="ADF-H"/>
</dbReference>